<keyword evidence="3" id="KW-1185">Reference proteome</keyword>
<dbReference type="EMBL" id="KE124951">
    <property type="protein sequence ID" value="EPB74270.1"/>
    <property type="molecule type" value="Genomic_DNA"/>
</dbReference>
<organism evidence="2 3">
    <name type="scientific">Ancylostoma ceylanicum</name>
    <dbReference type="NCBI Taxonomy" id="53326"/>
    <lineage>
        <taxon>Eukaryota</taxon>
        <taxon>Metazoa</taxon>
        <taxon>Ecdysozoa</taxon>
        <taxon>Nematoda</taxon>
        <taxon>Chromadorea</taxon>
        <taxon>Rhabditida</taxon>
        <taxon>Rhabditina</taxon>
        <taxon>Rhabditomorpha</taxon>
        <taxon>Strongyloidea</taxon>
        <taxon>Ancylostomatidae</taxon>
        <taxon>Ancylostomatinae</taxon>
        <taxon>Ancylostoma</taxon>
    </lineage>
</organism>
<gene>
    <name evidence="2" type="ORF">ANCCEY_06653</name>
</gene>
<sequence>MDGQGNVRQGWEKEKRVRRLSPWQHANAGNATGRLIPNCSAVSIAMNAQLVAWQRLCTAVRTIMPAGVVALLVMETSMTDGNADWVAQNLHRQRKILEEKQRQKRTASATIRCNQVPTAGFNSMDPSCGENEEPPMKDLSEKMEKAELSACVASDEEELVAMTKDCPCRDVIARMVEIGTKNSSIPPKFGVPLGTVQKVSKR</sequence>
<evidence type="ECO:0000313" key="2">
    <source>
        <dbReference type="EMBL" id="EPB74270.1"/>
    </source>
</evidence>
<reference evidence="2 3" key="1">
    <citation type="submission" date="2013-05" db="EMBL/GenBank/DDBJ databases">
        <title>Draft genome of the parasitic nematode Anyclostoma ceylanicum.</title>
        <authorList>
            <person name="Mitreva M."/>
        </authorList>
    </citation>
    <scope>NUCLEOTIDE SEQUENCE [LARGE SCALE GENOMIC DNA]</scope>
</reference>
<name>A0A0D6LQG4_9BILA</name>
<evidence type="ECO:0000256" key="1">
    <source>
        <dbReference type="SAM" id="MobiDB-lite"/>
    </source>
</evidence>
<accession>A0A0D6LQG4</accession>
<dbReference type="Proteomes" id="UP000054495">
    <property type="component" value="Unassembled WGS sequence"/>
</dbReference>
<dbReference type="AlphaFoldDB" id="A0A0D6LQG4"/>
<evidence type="ECO:0000313" key="3">
    <source>
        <dbReference type="Proteomes" id="UP000054495"/>
    </source>
</evidence>
<protein>
    <submittedName>
        <fullName evidence="2">Uncharacterized protein</fullName>
    </submittedName>
</protein>
<proteinExistence type="predicted"/>
<feature type="region of interest" description="Disordered" evidence="1">
    <location>
        <begin position="1"/>
        <end position="24"/>
    </location>
</feature>